<dbReference type="InterPro" id="IPR029063">
    <property type="entry name" value="SAM-dependent_MTases_sf"/>
</dbReference>
<keyword evidence="1" id="KW-0694">RNA-binding</keyword>
<evidence type="ECO:0000259" key="2">
    <source>
        <dbReference type="Pfam" id="PF01029"/>
    </source>
</evidence>
<comment type="caution">
    <text evidence="4">The sequence shown here is derived from an EMBL/GenBank/DDBJ whole genome shotgun (WGS) entry which is preliminary data.</text>
</comment>
<dbReference type="InterPro" id="IPR035926">
    <property type="entry name" value="NusB-like_sf"/>
</dbReference>
<proteinExistence type="predicted"/>
<dbReference type="InterPro" id="IPR054728">
    <property type="entry name" value="RsmB-like_ferredoxin"/>
</dbReference>
<gene>
    <name evidence="4" type="ORF">H9746_02020</name>
</gene>
<feature type="domain" description="Ribosomal RNA small subunit methyltransferase B-like ferredoxin-like" evidence="3">
    <location>
        <begin position="157"/>
        <end position="220"/>
    </location>
</feature>
<dbReference type="SUPFAM" id="SSF53335">
    <property type="entry name" value="S-adenosyl-L-methionine-dependent methyltransferases"/>
    <property type="match status" value="1"/>
</dbReference>
<dbReference type="GO" id="GO:0003723">
    <property type="term" value="F:RNA binding"/>
    <property type="evidence" value="ECO:0007669"/>
    <property type="project" value="UniProtKB-KW"/>
</dbReference>
<dbReference type="SUPFAM" id="SSF48013">
    <property type="entry name" value="NusB-like"/>
    <property type="match status" value="1"/>
</dbReference>
<feature type="domain" description="NusB/RsmB/TIM44" evidence="2">
    <location>
        <begin position="5"/>
        <end position="132"/>
    </location>
</feature>
<dbReference type="GO" id="GO:0006355">
    <property type="term" value="P:regulation of DNA-templated transcription"/>
    <property type="evidence" value="ECO:0007669"/>
    <property type="project" value="InterPro"/>
</dbReference>
<protein>
    <recommendedName>
        <fullName evidence="6">NusB/RsmB/TIM44 domain-containing protein</fullName>
    </recommendedName>
</protein>
<dbReference type="Gene3D" id="3.30.70.1170">
    <property type="entry name" value="Sun protein, domain 3"/>
    <property type="match status" value="1"/>
</dbReference>
<name>A0A9D1PHP5_9FIRM</name>
<organism evidence="4 5">
    <name type="scientific">Candidatus Butyricicoccus avistercoris</name>
    <dbReference type="NCBI Taxonomy" id="2838518"/>
    <lineage>
        <taxon>Bacteria</taxon>
        <taxon>Bacillati</taxon>
        <taxon>Bacillota</taxon>
        <taxon>Clostridia</taxon>
        <taxon>Eubacteriales</taxon>
        <taxon>Butyricicoccaceae</taxon>
        <taxon>Butyricicoccus</taxon>
    </lineage>
</organism>
<dbReference type="Proteomes" id="UP000886808">
    <property type="component" value="Unassembled WGS sequence"/>
</dbReference>
<dbReference type="EMBL" id="DXIE01000015">
    <property type="protein sequence ID" value="HIV61613.1"/>
    <property type="molecule type" value="Genomic_DNA"/>
</dbReference>
<accession>A0A9D1PHP5</accession>
<dbReference type="InterPro" id="IPR006027">
    <property type="entry name" value="NusB_RsmB_TIM44"/>
</dbReference>
<dbReference type="Pfam" id="PF22458">
    <property type="entry name" value="RsmF-B_ferredox"/>
    <property type="match status" value="1"/>
</dbReference>
<sequence>MTKPTNAREVAAFTLFDMTEKGAWSEGALHHYLQLAELSGRDAALAARLAYGTLQNQAMCDFYIRKYSKIRLAKIKPRVLELMRMGVYQLTMLDRIPAHAATSETVKLIRKYGKADERAAGFANGVLRSIARDKENNKLPHPDCPDKESYYALKYTHPEWLMRKLSSQYGQRQSQQIAEANNEIAPISVRINSQKTTKDEVYNSLLNDGFTVEYHPTMNNILLCSGGILQKISCL</sequence>
<evidence type="ECO:0000313" key="5">
    <source>
        <dbReference type="Proteomes" id="UP000886808"/>
    </source>
</evidence>
<reference evidence="4" key="1">
    <citation type="journal article" date="2021" name="PeerJ">
        <title>Extensive microbial diversity within the chicken gut microbiome revealed by metagenomics and culture.</title>
        <authorList>
            <person name="Gilroy R."/>
            <person name="Ravi A."/>
            <person name="Getino M."/>
            <person name="Pursley I."/>
            <person name="Horton D.L."/>
            <person name="Alikhan N.F."/>
            <person name="Baker D."/>
            <person name="Gharbi K."/>
            <person name="Hall N."/>
            <person name="Watson M."/>
            <person name="Adriaenssens E.M."/>
            <person name="Foster-Nyarko E."/>
            <person name="Jarju S."/>
            <person name="Secka A."/>
            <person name="Antonio M."/>
            <person name="Oren A."/>
            <person name="Chaudhuri R.R."/>
            <person name="La Ragione R."/>
            <person name="Hildebrand F."/>
            <person name="Pallen M.J."/>
        </authorList>
    </citation>
    <scope>NUCLEOTIDE SEQUENCE</scope>
    <source>
        <strain evidence="4">CHK193-4272</strain>
    </source>
</reference>
<evidence type="ECO:0008006" key="6">
    <source>
        <dbReference type="Google" id="ProtNLM"/>
    </source>
</evidence>
<evidence type="ECO:0000256" key="1">
    <source>
        <dbReference type="ARBA" id="ARBA00022884"/>
    </source>
</evidence>
<evidence type="ECO:0000259" key="3">
    <source>
        <dbReference type="Pfam" id="PF22458"/>
    </source>
</evidence>
<reference evidence="4" key="2">
    <citation type="submission" date="2021-04" db="EMBL/GenBank/DDBJ databases">
        <authorList>
            <person name="Gilroy R."/>
        </authorList>
    </citation>
    <scope>NUCLEOTIDE SEQUENCE</scope>
    <source>
        <strain evidence="4">CHK193-4272</strain>
    </source>
</reference>
<evidence type="ECO:0000313" key="4">
    <source>
        <dbReference type="EMBL" id="HIV61613.1"/>
    </source>
</evidence>
<dbReference type="Pfam" id="PF01029">
    <property type="entry name" value="NusB"/>
    <property type="match status" value="1"/>
</dbReference>
<dbReference type="AlphaFoldDB" id="A0A9D1PHP5"/>
<dbReference type="Gene3D" id="1.10.940.10">
    <property type="entry name" value="NusB-like"/>
    <property type="match status" value="1"/>
</dbReference>